<gene>
    <name evidence="2" type="ORF">BXZ70DRAFT_566662</name>
</gene>
<proteinExistence type="predicted"/>
<evidence type="ECO:0000313" key="2">
    <source>
        <dbReference type="EMBL" id="KAH8084914.1"/>
    </source>
</evidence>
<accession>A0A8K0UHL4</accession>
<organism evidence="2 3">
    <name type="scientific">Cristinia sonorae</name>
    <dbReference type="NCBI Taxonomy" id="1940300"/>
    <lineage>
        <taxon>Eukaryota</taxon>
        <taxon>Fungi</taxon>
        <taxon>Dikarya</taxon>
        <taxon>Basidiomycota</taxon>
        <taxon>Agaricomycotina</taxon>
        <taxon>Agaricomycetes</taxon>
        <taxon>Agaricomycetidae</taxon>
        <taxon>Agaricales</taxon>
        <taxon>Pleurotineae</taxon>
        <taxon>Stephanosporaceae</taxon>
        <taxon>Cristinia</taxon>
    </lineage>
</organism>
<protein>
    <submittedName>
        <fullName evidence="2">Uncharacterized protein</fullName>
    </submittedName>
</protein>
<dbReference type="Proteomes" id="UP000813824">
    <property type="component" value="Unassembled WGS sequence"/>
</dbReference>
<feature type="region of interest" description="Disordered" evidence="1">
    <location>
        <begin position="70"/>
        <end position="93"/>
    </location>
</feature>
<keyword evidence="3" id="KW-1185">Reference proteome</keyword>
<evidence type="ECO:0000256" key="1">
    <source>
        <dbReference type="SAM" id="MobiDB-lite"/>
    </source>
</evidence>
<feature type="compositionally biased region" description="Polar residues" evidence="1">
    <location>
        <begin position="71"/>
        <end position="81"/>
    </location>
</feature>
<evidence type="ECO:0000313" key="3">
    <source>
        <dbReference type="Proteomes" id="UP000813824"/>
    </source>
</evidence>
<dbReference type="AlphaFoldDB" id="A0A8K0UHL4"/>
<dbReference type="EMBL" id="JAEVFJ010000045">
    <property type="protein sequence ID" value="KAH8084914.1"/>
    <property type="molecule type" value="Genomic_DNA"/>
</dbReference>
<comment type="caution">
    <text evidence="2">The sequence shown here is derived from an EMBL/GenBank/DDBJ whole genome shotgun (WGS) entry which is preliminary data.</text>
</comment>
<reference evidence="2" key="1">
    <citation type="journal article" date="2021" name="New Phytol.">
        <title>Evolutionary innovations through gain and loss of genes in the ectomycorrhizal Boletales.</title>
        <authorList>
            <person name="Wu G."/>
            <person name="Miyauchi S."/>
            <person name="Morin E."/>
            <person name="Kuo A."/>
            <person name="Drula E."/>
            <person name="Varga T."/>
            <person name="Kohler A."/>
            <person name="Feng B."/>
            <person name="Cao Y."/>
            <person name="Lipzen A."/>
            <person name="Daum C."/>
            <person name="Hundley H."/>
            <person name="Pangilinan J."/>
            <person name="Johnson J."/>
            <person name="Barry K."/>
            <person name="LaButti K."/>
            <person name="Ng V."/>
            <person name="Ahrendt S."/>
            <person name="Min B."/>
            <person name="Choi I.G."/>
            <person name="Park H."/>
            <person name="Plett J.M."/>
            <person name="Magnuson J."/>
            <person name="Spatafora J.W."/>
            <person name="Nagy L.G."/>
            <person name="Henrissat B."/>
            <person name="Grigoriev I.V."/>
            <person name="Yang Z.L."/>
            <person name="Xu J."/>
            <person name="Martin F.M."/>
        </authorList>
    </citation>
    <scope>NUCLEOTIDE SEQUENCE</scope>
    <source>
        <strain evidence="2">KKN 215</strain>
    </source>
</reference>
<sequence>MAALLDSGYTLPALPHSVLKNGVDRPRNKPRLTVVCQDVTIDRPSMSVPPPEVHRGNYLSNQQEHIHVGRNTASTPSSASARHSFPPLETAPVSSPDDACELFIRGRSRVLQVKTSTRSVLRRPSLTAKIRLRSPAAQAMASVGCRALRRPNGKWVFTAGFASALTYFRLVIFRLRSWSRPSGKLETALMSTTSCGSYSGRTRRYVSRLLIVHEPVNDRRRDVATMPRWRDPRDVTGICVTLSVRLRVTTR</sequence>
<name>A0A8K0UHL4_9AGAR</name>